<dbReference type="InterPro" id="IPR046965">
    <property type="entry name" value="Cyclin_A/B-like"/>
</dbReference>
<feature type="domain" description="Cyclin C-terminal" evidence="7">
    <location>
        <begin position="236"/>
        <end position="359"/>
    </location>
</feature>
<sequence length="373" mass="42975">MADQENNCGVRVTRLAKKRALEAIGSQMQPANKKRIVLGEISNNRFPSDDQKIGSDTLLEKKRGSKKVKKAVKSVTMPAIEHELNVENFDYTLIDPQMCETYVSDIYEYLHNMEMEVKRKPLADYIEKVQKDVSVNMRSVLVDWLVEVAEEYKLLPDTLYLTVSYIDRFLSASALNRQRLQLLGVSSMLIASKYEEISPPHTEDFCYITDNTYTKQEVVKMEAEVLKTLKFEMGNPTVKTFLRRFTRVAQEDCDTPDLQIEFLSYYLAELSLLEYNCIKFVPSLIAASVTFLSRFMCKPESHPWNWDLEQLSGYKPSDLKECVEILHDLQSSRRAGNLVAIREKYNQHKFKCVSGLSSPSVIPTSFFEDVKKH</sequence>
<evidence type="ECO:0000256" key="2">
    <source>
        <dbReference type="ARBA" id="ARBA00022618"/>
    </source>
</evidence>
<evidence type="ECO:0000259" key="6">
    <source>
        <dbReference type="SMART" id="SM00385"/>
    </source>
</evidence>
<dbReference type="GO" id="GO:0016538">
    <property type="term" value="F:cyclin-dependent protein serine/threonine kinase regulator activity"/>
    <property type="evidence" value="ECO:0007669"/>
    <property type="project" value="InterPro"/>
</dbReference>
<name>A0AAP0DIQ2_9ASTR</name>
<evidence type="ECO:0008006" key="10">
    <source>
        <dbReference type="Google" id="ProtNLM"/>
    </source>
</evidence>
<dbReference type="InterPro" id="IPR048258">
    <property type="entry name" value="Cyclins_cyclin-box"/>
</dbReference>
<evidence type="ECO:0000256" key="1">
    <source>
        <dbReference type="ARBA" id="ARBA00006955"/>
    </source>
</evidence>
<gene>
    <name evidence="8" type="ORF">SSX86_007736</name>
</gene>
<dbReference type="InterPro" id="IPR006671">
    <property type="entry name" value="Cyclin_N"/>
</dbReference>
<evidence type="ECO:0000313" key="8">
    <source>
        <dbReference type="EMBL" id="KAK9073412.1"/>
    </source>
</evidence>
<evidence type="ECO:0000256" key="4">
    <source>
        <dbReference type="ARBA" id="ARBA00023306"/>
    </source>
</evidence>
<dbReference type="GO" id="GO:0044772">
    <property type="term" value="P:mitotic cell cycle phase transition"/>
    <property type="evidence" value="ECO:0007669"/>
    <property type="project" value="InterPro"/>
</dbReference>
<dbReference type="EMBL" id="JBCNJP010000009">
    <property type="protein sequence ID" value="KAK9073412.1"/>
    <property type="molecule type" value="Genomic_DNA"/>
</dbReference>
<comment type="similarity">
    <text evidence="1">Belongs to the cyclin family. Cyclin AB subfamily.</text>
</comment>
<organism evidence="8 9">
    <name type="scientific">Deinandra increscens subsp. villosa</name>
    <dbReference type="NCBI Taxonomy" id="3103831"/>
    <lineage>
        <taxon>Eukaryota</taxon>
        <taxon>Viridiplantae</taxon>
        <taxon>Streptophyta</taxon>
        <taxon>Embryophyta</taxon>
        <taxon>Tracheophyta</taxon>
        <taxon>Spermatophyta</taxon>
        <taxon>Magnoliopsida</taxon>
        <taxon>eudicotyledons</taxon>
        <taxon>Gunneridae</taxon>
        <taxon>Pentapetalae</taxon>
        <taxon>asterids</taxon>
        <taxon>campanulids</taxon>
        <taxon>Asterales</taxon>
        <taxon>Asteraceae</taxon>
        <taxon>Asteroideae</taxon>
        <taxon>Heliantheae alliance</taxon>
        <taxon>Madieae</taxon>
        <taxon>Madiinae</taxon>
        <taxon>Deinandra</taxon>
    </lineage>
</organism>
<keyword evidence="3 5" id="KW-0195">Cyclin</keyword>
<accession>A0AAP0DIQ2</accession>
<dbReference type="GO" id="GO:0051301">
    <property type="term" value="P:cell division"/>
    <property type="evidence" value="ECO:0007669"/>
    <property type="project" value="UniProtKB-KW"/>
</dbReference>
<evidence type="ECO:0000256" key="3">
    <source>
        <dbReference type="ARBA" id="ARBA00023127"/>
    </source>
</evidence>
<feature type="domain" description="Cyclin-like" evidence="6">
    <location>
        <begin position="240"/>
        <end position="328"/>
    </location>
</feature>
<dbReference type="InterPro" id="IPR004367">
    <property type="entry name" value="Cyclin_C-dom"/>
</dbReference>
<dbReference type="InterPro" id="IPR013763">
    <property type="entry name" value="Cyclin-like_dom"/>
</dbReference>
<dbReference type="PANTHER" id="PTHR10177">
    <property type="entry name" value="CYCLINS"/>
    <property type="match status" value="1"/>
</dbReference>
<dbReference type="FunFam" id="1.10.472.10:FF:000013">
    <property type="entry name" value="Cyclin A1"/>
    <property type="match status" value="1"/>
</dbReference>
<dbReference type="Pfam" id="PF00134">
    <property type="entry name" value="Cyclin_N"/>
    <property type="match status" value="1"/>
</dbReference>
<dbReference type="SMART" id="SM01332">
    <property type="entry name" value="Cyclin_C"/>
    <property type="match status" value="1"/>
</dbReference>
<evidence type="ECO:0000313" key="9">
    <source>
        <dbReference type="Proteomes" id="UP001408789"/>
    </source>
</evidence>
<dbReference type="SUPFAM" id="SSF47954">
    <property type="entry name" value="Cyclin-like"/>
    <property type="match status" value="2"/>
</dbReference>
<reference evidence="8 9" key="1">
    <citation type="submission" date="2024-04" db="EMBL/GenBank/DDBJ databases">
        <title>The reference genome of an endangered Asteraceae, Deinandra increscens subsp. villosa, native to the Central Coast of California.</title>
        <authorList>
            <person name="Guilliams M."/>
            <person name="Hasenstab-Lehman K."/>
            <person name="Meyer R."/>
            <person name="Mcevoy S."/>
        </authorList>
    </citation>
    <scope>NUCLEOTIDE SEQUENCE [LARGE SCALE GENOMIC DNA]</scope>
    <source>
        <tissue evidence="8">Leaf</tissue>
    </source>
</reference>
<dbReference type="Pfam" id="PF02984">
    <property type="entry name" value="Cyclin_C"/>
    <property type="match status" value="1"/>
</dbReference>
<dbReference type="PROSITE" id="PS00292">
    <property type="entry name" value="CYCLINS"/>
    <property type="match status" value="1"/>
</dbReference>
<dbReference type="FunFam" id="1.10.472.10:FF:000167">
    <property type="entry name" value="Mitotic cyclin 6"/>
    <property type="match status" value="1"/>
</dbReference>
<dbReference type="CDD" id="cd20506">
    <property type="entry name" value="CYCLIN_AtCycA-like_rpt2"/>
    <property type="match status" value="1"/>
</dbReference>
<dbReference type="SMART" id="SM00385">
    <property type="entry name" value="CYCLIN"/>
    <property type="match status" value="2"/>
</dbReference>
<keyword evidence="9" id="KW-1185">Reference proteome</keyword>
<keyword evidence="4" id="KW-0131">Cell cycle</keyword>
<evidence type="ECO:0000259" key="7">
    <source>
        <dbReference type="SMART" id="SM01332"/>
    </source>
</evidence>
<proteinExistence type="inferred from homology"/>
<protein>
    <recommendedName>
        <fullName evidence="10">Cyclin A</fullName>
    </recommendedName>
</protein>
<feature type="domain" description="Cyclin-like" evidence="6">
    <location>
        <begin position="143"/>
        <end position="227"/>
    </location>
</feature>
<dbReference type="InterPro" id="IPR036915">
    <property type="entry name" value="Cyclin-like_sf"/>
</dbReference>
<dbReference type="Proteomes" id="UP001408789">
    <property type="component" value="Unassembled WGS sequence"/>
</dbReference>
<keyword evidence="2" id="KW-0132">Cell division</keyword>
<dbReference type="AlphaFoldDB" id="A0AAP0DIQ2"/>
<dbReference type="Gene3D" id="1.10.472.10">
    <property type="entry name" value="Cyclin-like"/>
    <property type="match status" value="2"/>
</dbReference>
<dbReference type="PIRSF" id="PIRSF001771">
    <property type="entry name" value="Cyclin_A_B_D_E"/>
    <property type="match status" value="1"/>
</dbReference>
<dbReference type="InterPro" id="IPR039361">
    <property type="entry name" value="Cyclin"/>
</dbReference>
<comment type="caution">
    <text evidence="8">The sequence shown here is derived from an EMBL/GenBank/DDBJ whole genome shotgun (WGS) entry which is preliminary data.</text>
</comment>
<evidence type="ECO:0000256" key="5">
    <source>
        <dbReference type="RuleBase" id="RU000383"/>
    </source>
</evidence>